<reference evidence="1" key="1">
    <citation type="submission" date="2021-02" db="EMBL/GenBank/DDBJ databases">
        <authorList>
            <person name="Dougan E. K."/>
            <person name="Rhodes N."/>
            <person name="Thang M."/>
            <person name="Chan C."/>
        </authorList>
    </citation>
    <scope>NUCLEOTIDE SEQUENCE</scope>
</reference>
<dbReference type="EMBL" id="CAJNDS010000296">
    <property type="protein sequence ID" value="CAE7040378.1"/>
    <property type="molecule type" value="Genomic_DNA"/>
</dbReference>
<organism evidence="1 2">
    <name type="scientific">Symbiodinium natans</name>
    <dbReference type="NCBI Taxonomy" id="878477"/>
    <lineage>
        <taxon>Eukaryota</taxon>
        <taxon>Sar</taxon>
        <taxon>Alveolata</taxon>
        <taxon>Dinophyceae</taxon>
        <taxon>Suessiales</taxon>
        <taxon>Symbiodiniaceae</taxon>
        <taxon>Symbiodinium</taxon>
    </lineage>
</organism>
<sequence>MLTARNPEAKAGSELSLMPALDAAGSLVRLRLREVYPNAVIDSAFQFWHSRVGEPEDISDDQLEQFLIGCLALQDSEAWQKGLEVDARERQGEATVGLSGAAPIVPTLCMRTQHLAASAANIATSHGFEARALSTASDVRGSPKEDVHLRWAALPIPPTEPLEGASGKKKKSSAAAAAVNISLHLVDDTGMSGSSPANLTTDSRVCTQGSSEPRWEDYVPWLGRLLFLTTVGRAECATHAMGT</sequence>
<keyword evidence="2" id="KW-1185">Reference proteome</keyword>
<evidence type="ECO:0000313" key="1">
    <source>
        <dbReference type="EMBL" id="CAE7040378.1"/>
    </source>
</evidence>
<proteinExistence type="predicted"/>
<dbReference type="Proteomes" id="UP000604046">
    <property type="component" value="Unassembled WGS sequence"/>
</dbReference>
<dbReference type="AlphaFoldDB" id="A0A812INY1"/>
<protein>
    <submittedName>
        <fullName evidence="1">Uncharacterized protein</fullName>
    </submittedName>
</protein>
<comment type="caution">
    <text evidence="1">The sequence shown here is derived from an EMBL/GenBank/DDBJ whole genome shotgun (WGS) entry which is preliminary data.</text>
</comment>
<gene>
    <name evidence="1" type="ORF">SNAT2548_LOCUS4781</name>
</gene>
<accession>A0A812INY1</accession>
<evidence type="ECO:0000313" key="2">
    <source>
        <dbReference type="Proteomes" id="UP000604046"/>
    </source>
</evidence>
<name>A0A812INY1_9DINO</name>